<evidence type="ECO:0000259" key="2">
    <source>
        <dbReference type="Pfam" id="PF13193"/>
    </source>
</evidence>
<evidence type="ECO:0008006" key="5">
    <source>
        <dbReference type="Google" id="ProtNLM"/>
    </source>
</evidence>
<proteinExistence type="predicted"/>
<dbReference type="PANTHER" id="PTHR43201:SF32">
    <property type="entry name" value="2-SUCCINYLBENZOATE--COA LIGASE, CHLOROPLASTIC_PEROXISOMAL"/>
    <property type="match status" value="1"/>
</dbReference>
<dbReference type="RefSeq" id="WP_120723852.1">
    <property type="nucleotide sequence ID" value="NZ_RBAK01000001.1"/>
</dbReference>
<sequence length="521" mass="55965">MNWDLARLWHALAEQQPDRPALIHEGQTLTWRQFDTAAAGFAARLRQAGIRRGDVVALCLPNVLEYLVLVAGAMRCGATPCGVNYRYRFHELAMLLRHLQPAVVCHDLDSGEGLDRIRDQLPEVRRWYAVDESPAASGLARLLLDTGGDWDQLDSRSDDVLLKCTGGTTGRPTAVRLFVGDVLTQLNDHNPWHQHDLAHGGPQPAPVEPVRLLVVSPLMHGSGLTRAIGALCAGGTVITQRGFHPRRLLNGLARHHATSLAIVGDAHALPLVDMLDAAPNRWQLPDLATITSSGVAWTAEVKRRLLQHLPQVRLLESLGATEATGLGFSVATAGNVPPTGEFVLGRHARVFAANQPARPGHTGTIGVSWPHPAGLHPSGRLPADRFTNHAGHRYLLSGDHVRLLDGERFLLLGRAGECINTGGEKVYAPEVTDTLRRHPGVRDALVLGVPHPRLGQTVTALVQLSPGTTTENVRDYARAHLAGFKAPTVVIDVAAIPRTGAGKPDLITAHTLAAQHAGGSA</sequence>
<comment type="caution">
    <text evidence="3">The sequence shown here is derived from an EMBL/GenBank/DDBJ whole genome shotgun (WGS) entry which is preliminary data.</text>
</comment>
<organism evidence="3 4">
    <name type="scientific">Micromonospora endolithica</name>
    <dbReference type="NCBI Taxonomy" id="230091"/>
    <lineage>
        <taxon>Bacteria</taxon>
        <taxon>Bacillati</taxon>
        <taxon>Actinomycetota</taxon>
        <taxon>Actinomycetes</taxon>
        <taxon>Micromonosporales</taxon>
        <taxon>Micromonosporaceae</taxon>
        <taxon>Micromonospora</taxon>
    </lineage>
</organism>
<feature type="domain" description="AMP-dependent synthetase/ligase" evidence="1">
    <location>
        <begin position="13"/>
        <end position="368"/>
    </location>
</feature>
<name>A0A3A9ZQI3_9ACTN</name>
<accession>A0A3A9ZQI3</accession>
<evidence type="ECO:0000313" key="3">
    <source>
        <dbReference type="EMBL" id="RKN50433.1"/>
    </source>
</evidence>
<dbReference type="InterPro" id="IPR045851">
    <property type="entry name" value="AMP-bd_C_sf"/>
</dbReference>
<feature type="domain" description="AMP-binding enzyme C-terminal" evidence="2">
    <location>
        <begin position="433"/>
        <end position="503"/>
    </location>
</feature>
<dbReference type="AlphaFoldDB" id="A0A3A9ZQI3"/>
<dbReference type="InterPro" id="IPR025110">
    <property type="entry name" value="AMP-bd_C"/>
</dbReference>
<evidence type="ECO:0000259" key="1">
    <source>
        <dbReference type="Pfam" id="PF00501"/>
    </source>
</evidence>
<dbReference type="SUPFAM" id="SSF56801">
    <property type="entry name" value="Acetyl-CoA synthetase-like"/>
    <property type="match status" value="1"/>
</dbReference>
<dbReference type="GO" id="GO:0006631">
    <property type="term" value="P:fatty acid metabolic process"/>
    <property type="evidence" value="ECO:0007669"/>
    <property type="project" value="TreeGrafter"/>
</dbReference>
<dbReference type="Pfam" id="PF00501">
    <property type="entry name" value="AMP-binding"/>
    <property type="match status" value="1"/>
</dbReference>
<dbReference type="EMBL" id="RBAK01000001">
    <property type="protein sequence ID" value="RKN50433.1"/>
    <property type="molecule type" value="Genomic_DNA"/>
</dbReference>
<protein>
    <recommendedName>
        <fullName evidence="5">Long-chain fatty acid--CoA ligase</fullName>
    </recommendedName>
</protein>
<dbReference type="Proteomes" id="UP000281726">
    <property type="component" value="Unassembled WGS sequence"/>
</dbReference>
<dbReference type="PANTHER" id="PTHR43201">
    <property type="entry name" value="ACYL-COA SYNTHETASE"/>
    <property type="match status" value="1"/>
</dbReference>
<dbReference type="InterPro" id="IPR042099">
    <property type="entry name" value="ANL_N_sf"/>
</dbReference>
<gene>
    <name evidence="3" type="ORF">D7223_01150</name>
</gene>
<dbReference type="Gene3D" id="3.40.50.12780">
    <property type="entry name" value="N-terminal domain of ligase-like"/>
    <property type="match status" value="1"/>
</dbReference>
<keyword evidence="4" id="KW-1185">Reference proteome</keyword>
<dbReference type="OrthoDB" id="9803968at2"/>
<dbReference type="Pfam" id="PF13193">
    <property type="entry name" value="AMP-binding_C"/>
    <property type="match status" value="1"/>
</dbReference>
<dbReference type="InterPro" id="IPR000873">
    <property type="entry name" value="AMP-dep_synth/lig_dom"/>
</dbReference>
<dbReference type="Gene3D" id="3.30.300.30">
    <property type="match status" value="1"/>
</dbReference>
<reference evidence="3 4" key="1">
    <citation type="journal article" date="2004" name="Syst. Appl. Microbiol.">
        <title>Cryptoendolithic actinomycetes from antarctic sandstone rock samples: Micromonospora endolithica sp. nov. and two isolates related to Micromonospora coerulea Jensen 1932.</title>
        <authorList>
            <person name="Hirsch P."/>
            <person name="Mevs U."/>
            <person name="Kroppenstedt R.M."/>
            <person name="Schumann P."/>
            <person name="Stackebrandt E."/>
        </authorList>
    </citation>
    <scope>NUCLEOTIDE SEQUENCE [LARGE SCALE GENOMIC DNA]</scope>
    <source>
        <strain evidence="3 4">JCM 12677</strain>
    </source>
</reference>
<dbReference type="GO" id="GO:0031956">
    <property type="term" value="F:medium-chain fatty acid-CoA ligase activity"/>
    <property type="evidence" value="ECO:0007669"/>
    <property type="project" value="TreeGrafter"/>
</dbReference>
<evidence type="ECO:0000313" key="4">
    <source>
        <dbReference type="Proteomes" id="UP000281726"/>
    </source>
</evidence>